<evidence type="ECO:0000256" key="4">
    <source>
        <dbReference type="ARBA" id="ARBA00023235"/>
    </source>
</evidence>
<evidence type="ECO:0000256" key="3">
    <source>
        <dbReference type="ARBA" id="ARBA00022737"/>
    </source>
</evidence>
<dbReference type="Gene3D" id="1.50.10.20">
    <property type="match status" value="2"/>
</dbReference>
<keyword evidence="4" id="KW-0413">Isomerase</keyword>
<accession>A0A917CKC9</accession>
<dbReference type="PANTHER" id="PTHR11764:SF20">
    <property type="entry name" value="LANOSTEROL SYNTHASE"/>
    <property type="match status" value="1"/>
</dbReference>
<dbReference type="Pfam" id="PF13243">
    <property type="entry name" value="SQHop_cyclase_C"/>
    <property type="match status" value="1"/>
</dbReference>
<dbReference type="SFLD" id="SFLDG01016">
    <property type="entry name" value="Prenyltransferase_Like_2"/>
    <property type="match status" value="1"/>
</dbReference>
<keyword evidence="5" id="KW-0472">Membrane</keyword>
<dbReference type="SUPFAM" id="SSF48239">
    <property type="entry name" value="Terpenoid cyclases/Protein prenyltransferases"/>
    <property type="match status" value="2"/>
</dbReference>
<dbReference type="NCBIfam" id="TIGR01787">
    <property type="entry name" value="squalene_cyclas"/>
    <property type="match status" value="1"/>
</dbReference>
<feature type="domain" description="Squalene cyclase N-terminal" evidence="7">
    <location>
        <begin position="11"/>
        <end position="296"/>
    </location>
</feature>
<dbReference type="InterPro" id="IPR032696">
    <property type="entry name" value="SQ_cyclase_C"/>
</dbReference>
<feature type="transmembrane region" description="Helical" evidence="5">
    <location>
        <begin position="258"/>
        <end position="277"/>
    </location>
</feature>
<comment type="caution">
    <text evidence="8">The sequence shown here is derived from an EMBL/GenBank/DDBJ whole genome shotgun (WGS) entry which is preliminary data.</text>
</comment>
<dbReference type="InterPro" id="IPR002365">
    <property type="entry name" value="Terpene_synthase_CS"/>
</dbReference>
<reference evidence="8" key="1">
    <citation type="journal article" date="2014" name="Int. J. Syst. Evol. Microbiol.">
        <title>Complete genome sequence of Corynebacterium casei LMG S-19264T (=DSM 44701T), isolated from a smear-ripened cheese.</title>
        <authorList>
            <consortium name="US DOE Joint Genome Institute (JGI-PGF)"/>
            <person name="Walter F."/>
            <person name="Albersmeier A."/>
            <person name="Kalinowski J."/>
            <person name="Ruckert C."/>
        </authorList>
    </citation>
    <scope>NUCLEOTIDE SEQUENCE</scope>
    <source>
        <strain evidence="8">CGMCC 1.12987</strain>
    </source>
</reference>
<evidence type="ECO:0000259" key="7">
    <source>
        <dbReference type="Pfam" id="PF13249"/>
    </source>
</evidence>
<dbReference type="GO" id="GO:0016104">
    <property type="term" value="P:triterpenoid biosynthetic process"/>
    <property type="evidence" value="ECO:0007669"/>
    <property type="project" value="InterPro"/>
</dbReference>
<dbReference type="InterPro" id="IPR006400">
    <property type="entry name" value="Hopene-cyclase"/>
</dbReference>
<dbReference type="Proteomes" id="UP000644756">
    <property type="component" value="Unassembled WGS sequence"/>
</dbReference>
<reference evidence="8" key="2">
    <citation type="submission" date="2020-09" db="EMBL/GenBank/DDBJ databases">
        <authorList>
            <person name="Sun Q."/>
            <person name="Zhou Y."/>
        </authorList>
    </citation>
    <scope>NUCLEOTIDE SEQUENCE</scope>
    <source>
        <strain evidence="8">CGMCC 1.12987</strain>
    </source>
</reference>
<evidence type="ECO:0000256" key="1">
    <source>
        <dbReference type="ARBA" id="ARBA00004999"/>
    </source>
</evidence>
<evidence type="ECO:0000259" key="6">
    <source>
        <dbReference type="Pfam" id="PF13243"/>
    </source>
</evidence>
<dbReference type="InterPro" id="IPR032697">
    <property type="entry name" value="SQ_cyclase_N"/>
</dbReference>
<evidence type="ECO:0000313" key="8">
    <source>
        <dbReference type="EMBL" id="GGF90186.1"/>
    </source>
</evidence>
<dbReference type="InterPro" id="IPR008930">
    <property type="entry name" value="Terpenoid_cyclase/PrenylTrfase"/>
</dbReference>
<protein>
    <submittedName>
        <fullName evidence="8">Sporulenol synthase</fullName>
    </submittedName>
</protein>
<keyword evidence="5" id="KW-1133">Transmembrane helix</keyword>
<evidence type="ECO:0000256" key="5">
    <source>
        <dbReference type="SAM" id="Phobius"/>
    </source>
</evidence>
<dbReference type="GO" id="GO:0005811">
    <property type="term" value="C:lipid droplet"/>
    <property type="evidence" value="ECO:0007669"/>
    <property type="project" value="InterPro"/>
</dbReference>
<dbReference type="NCBIfam" id="TIGR01507">
    <property type="entry name" value="hopene_cyclase"/>
    <property type="match status" value="1"/>
</dbReference>
<keyword evidence="5" id="KW-0812">Transmembrane</keyword>
<comment type="similarity">
    <text evidence="2">Belongs to the terpene cyclase/mutase family.</text>
</comment>
<dbReference type="PROSITE" id="PS01074">
    <property type="entry name" value="TERPENE_SYNTHASES"/>
    <property type="match status" value="1"/>
</dbReference>
<dbReference type="Pfam" id="PF13249">
    <property type="entry name" value="SQHop_cyclase_N"/>
    <property type="match status" value="1"/>
</dbReference>
<feature type="domain" description="Squalene cyclase C-terminal" evidence="6">
    <location>
        <begin position="309"/>
        <end position="625"/>
    </location>
</feature>
<dbReference type="AlphaFoldDB" id="A0A917CKC9"/>
<dbReference type="InterPro" id="IPR018333">
    <property type="entry name" value="Squalene_cyclase"/>
</dbReference>
<comment type="pathway">
    <text evidence="1">Secondary metabolite biosynthesis; hopanoid biosynthesis.</text>
</comment>
<dbReference type="PANTHER" id="PTHR11764">
    <property type="entry name" value="TERPENE CYCLASE/MUTASE FAMILY MEMBER"/>
    <property type="match status" value="1"/>
</dbReference>
<gene>
    <name evidence="8" type="primary">sqhC</name>
    <name evidence="8" type="ORF">GCM10010916_04470</name>
</gene>
<keyword evidence="9" id="KW-1185">Reference proteome</keyword>
<name>A0A917CKC9_9BACL</name>
<evidence type="ECO:0000256" key="2">
    <source>
        <dbReference type="ARBA" id="ARBA00009755"/>
    </source>
</evidence>
<dbReference type="EMBL" id="BMGR01000001">
    <property type="protein sequence ID" value="GGF90186.1"/>
    <property type="molecule type" value="Genomic_DNA"/>
</dbReference>
<proteinExistence type="inferred from homology"/>
<organism evidence="8 9">
    <name type="scientific">Paenibacillus abyssi</name>
    <dbReference type="NCBI Taxonomy" id="1340531"/>
    <lineage>
        <taxon>Bacteria</taxon>
        <taxon>Bacillati</taxon>
        <taxon>Bacillota</taxon>
        <taxon>Bacilli</taxon>
        <taxon>Bacillales</taxon>
        <taxon>Paenibacillaceae</taxon>
        <taxon>Paenibacillus</taxon>
    </lineage>
</organism>
<keyword evidence="3" id="KW-0677">Repeat</keyword>
<sequence length="632" mass="71044">MNTKDTVNREIHRLTEQLLNRQSKDGAWRFCFENTLSTDAYMIIILRTLQFNDEALIRQLHDRILAKQHSNGAWKLYDDDEGNLSVTVEAYYALLFSGYSEVTESPMRKAKHFIRSKGGLQNIQGVLTKVILAATGQYRWPASLMIPLEFLLLPSSSAINFFDFSGFARVHFAPVLLLADQRFSITTDVTPDLSDLMVNRANADPDFSIRAYRGFGALLGEIKTGIQHLVGLPRQLHELAVKKAEQYMLNRIESDGTLYSYATCTFLMIFALLALGYDKRHPIITRAVRGLSSMLCSGNGHLFLQNSPSTIWDTALLSHALQEAGVNPEYPAIQKSTAFLLANQQLKLGDWCVHNPNPVPGGWGFSQSNTMNPDVDDTTAALRAIKRRIALEPAYRNAWNRGLNWILSMQNNDGGWPAFERNTDKELLTWLPIDGAKAAATDPSTADLTGRTLEYLGNEAGLGIKHTFIRRGVDWLTRYQEEDGSWYGRWGICYIYGTWAALTGLQAVGVDGQHTAIQKGAHWLLSIQNPDGGWGESCRSDQLMRYVPLGASTPSQTAWALDALIAVHHKPTPELDKGVQRLITQLYEDDWTTIYPTGAGLPGHFYSHYHSYRYIWPLLTLSHYNKKYGKYS</sequence>
<evidence type="ECO:0000313" key="9">
    <source>
        <dbReference type="Proteomes" id="UP000644756"/>
    </source>
</evidence>
<dbReference type="RefSeq" id="WP_188528589.1">
    <property type="nucleotide sequence ID" value="NZ_BMGR01000001.1"/>
</dbReference>
<dbReference type="GO" id="GO:0016866">
    <property type="term" value="F:intramolecular transferase activity"/>
    <property type="evidence" value="ECO:0007669"/>
    <property type="project" value="InterPro"/>
</dbReference>